<feature type="compositionally biased region" description="Polar residues" evidence="1">
    <location>
        <begin position="142"/>
        <end position="151"/>
    </location>
</feature>
<dbReference type="InterPro" id="IPR012347">
    <property type="entry name" value="Ferritin-like"/>
</dbReference>
<protein>
    <submittedName>
        <fullName evidence="2">Uncharacterized protein</fullName>
    </submittedName>
</protein>
<dbReference type="RefSeq" id="WP_122629197.1">
    <property type="nucleotide sequence ID" value="NZ_UPPP01000086.1"/>
</dbReference>
<dbReference type="Proteomes" id="UP000277811">
    <property type="component" value="Unassembled WGS sequence"/>
</dbReference>
<dbReference type="InterPro" id="IPR012851">
    <property type="entry name" value="Spore_coat_CotF-like"/>
</dbReference>
<dbReference type="EMBL" id="UPPP01000086">
    <property type="protein sequence ID" value="VBB08293.1"/>
    <property type="molecule type" value="Genomic_DNA"/>
</dbReference>
<dbReference type="Pfam" id="PF07875">
    <property type="entry name" value="Coat_F"/>
    <property type="match status" value="1"/>
</dbReference>
<evidence type="ECO:0000313" key="3">
    <source>
        <dbReference type="Proteomes" id="UP000277811"/>
    </source>
</evidence>
<dbReference type="AlphaFoldDB" id="A0A498RDY6"/>
<gene>
    <name evidence="2" type="ORF">LUCI_3564</name>
</gene>
<keyword evidence="3" id="KW-1185">Reference proteome</keyword>
<sequence length="151" mass="17384">MAYINRNRQTSQNRLSDRDMLLDLLATEKAISGMYEHGIMESATEPVRNAFEQLQHDEHENGELLFNAMQEKGWYSASRTPLQSNRGYSAQYDPGYSYRAESSYAVSSGARNFGSRLDQDDEMLQSGRTFTKDSPRYRHQSGVYQSRKTTF</sequence>
<accession>A0A498RDY6</accession>
<organism evidence="2 3">
    <name type="scientific">Lucifera butyrica</name>
    <dbReference type="NCBI Taxonomy" id="1351585"/>
    <lineage>
        <taxon>Bacteria</taxon>
        <taxon>Bacillati</taxon>
        <taxon>Bacillota</taxon>
        <taxon>Negativicutes</taxon>
        <taxon>Veillonellales</taxon>
        <taxon>Veillonellaceae</taxon>
        <taxon>Lucifera</taxon>
    </lineage>
</organism>
<name>A0A498RDY6_9FIRM</name>
<evidence type="ECO:0000256" key="1">
    <source>
        <dbReference type="SAM" id="MobiDB-lite"/>
    </source>
</evidence>
<proteinExistence type="predicted"/>
<dbReference type="OrthoDB" id="1685263at2"/>
<dbReference type="Gene3D" id="1.20.1260.10">
    <property type="match status" value="1"/>
</dbReference>
<reference evidence="2 3" key="1">
    <citation type="submission" date="2018-06" db="EMBL/GenBank/DDBJ databases">
        <authorList>
            <person name="Strepis N."/>
        </authorList>
    </citation>
    <scope>NUCLEOTIDE SEQUENCE [LARGE SCALE GENOMIC DNA]</scope>
    <source>
        <strain evidence="2">LUCI</strain>
    </source>
</reference>
<feature type="region of interest" description="Disordered" evidence="1">
    <location>
        <begin position="131"/>
        <end position="151"/>
    </location>
</feature>
<evidence type="ECO:0000313" key="2">
    <source>
        <dbReference type="EMBL" id="VBB08293.1"/>
    </source>
</evidence>